<dbReference type="PANTHER" id="PTHR31377:SF0">
    <property type="entry name" value="AGMATINE DEIMINASE-RELATED"/>
    <property type="match status" value="1"/>
</dbReference>
<dbReference type="KEGG" id="ngr:NAEGRDRAFT_49517"/>
<dbReference type="RefSeq" id="XP_002676648.1">
    <property type="nucleotide sequence ID" value="XM_002676602.1"/>
</dbReference>
<sequence length="242" mass="27753">MMMVEHVEMQRNKDNNIENREQIEHEMKRVFGKSAEKIIWLETEGLVEDQCSYRGLIPGTELLASYGTGGHIDEWARFATENTILLAYVPVHLNDCISVENRKRLEQNYELLKKQTNLKGEPFEIIKVPVGPHIVMDLKKGDSCFDTLQELEFEDGLVMHDDQTYKYIIASSYLNFLVSNNTVLISKYYREGLPQHVKDSDEEALQIFKRVYPNHVIVAISTEAINMGGGGMHCISQQMPSL</sequence>
<dbReference type="GeneID" id="8847756"/>
<name>D2VH13_NAEGR</name>
<dbReference type="AlphaFoldDB" id="D2VH13"/>
<dbReference type="GO" id="GO:0009446">
    <property type="term" value="P:putrescine biosynthetic process"/>
    <property type="evidence" value="ECO:0007669"/>
    <property type="project" value="InterPro"/>
</dbReference>
<dbReference type="Gene3D" id="3.75.10.10">
    <property type="entry name" value="L-arginine/glycine Amidinotransferase, Chain A"/>
    <property type="match status" value="1"/>
</dbReference>
<dbReference type="InterPro" id="IPR007466">
    <property type="entry name" value="Peptidyl-Arg-deiminase_porph"/>
</dbReference>
<organism evidence="3">
    <name type="scientific">Naegleria gruberi</name>
    <name type="common">Amoeba</name>
    <dbReference type="NCBI Taxonomy" id="5762"/>
    <lineage>
        <taxon>Eukaryota</taxon>
        <taxon>Discoba</taxon>
        <taxon>Heterolobosea</taxon>
        <taxon>Tetramitia</taxon>
        <taxon>Eutetramitia</taxon>
        <taxon>Vahlkampfiidae</taxon>
        <taxon>Naegleria</taxon>
    </lineage>
</organism>
<dbReference type="GO" id="GO:0004668">
    <property type="term" value="F:protein-arginine deiminase activity"/>
    <property type="evidence" value="ECO:0007669"/>
    <property type="project" value="InterPro"/>
</dbReference>
<evidence type="ECO:0000313" key="3">
    <source>
        <dbReference type="Proteomes" id="UP000006671"/>
    </source>
</evidence>
<evidence type="ECO:0000313" key="2">
    <source>
        <dbReference type="EMBL" id="EFC43904.1"/>
    </source>
</evidence>
<dbReference type="OrthoDB" id="544103at2759"/>
<reference evidence="2 3" key="1">
    <citation type="journal article" date="2010" name="Cell">
        <title>The genome of Naegleria gruberi illuminates early eukaryotic versatility.</title>
        <authorList>
            <person name="Fritz-Laylin L.K."/>
            <person name="Prochnik S.E."/>
            <person name="Ginger M.L."/>
            <person name="Dacks J.B."/>
            <person name="Carpenter M.L."/>
            <person name="Field M.C."/>
            <person name="Kuo A."/>
            <person name="Paredez A."/>
            <person name="Chapman J."/>
            <person name="Pham J."/>
            <person name="Shu S."/>
            <person name="Neupane R."/>
            <person name="Cipriano M."/>
            <person name="Mancuso J."/>
            <person name="Tu H."/>
            <person name="Salamov A."/>
            <person name="Lindquist E."/>
            <person name="Shapiro H."/>
            <person name="Lucas S."/>
            <person name="Grigoriev I.V."/>
            <person name="Cande W.Z."/>
            <person name="Fulton C."/>
            <person name="Rokhsar D.S."/>
            <person name="Dawson S.C."/>
        </authorList>
    </citation>
    <scope>NUCLEOTIDE SEQUENCE [LARGE SCALE GENOMIC DNA]</scope>
    <source>
        <strain evidence="2 3">NEG-M</strain>
    </source>
</reference>
<keyword evidence="1" id="KW-0378">Hydrolase</keyword>
<accession>D2VH13</accession>
<proteinExistence type="predicted"/>
<gene>
    <name evidence="2" type="ORF">NAEGRDRAFT_49517</name>
</gene>
<dbReference type="VEuPathDB" id="AmoebaDB:NAEGRDRAFT_49517"/>
<dbReference type="STRING" id="5762.D2VH13"/>
<keyword evidence="3" id="KW-1185">Reference proteome</keyword>
<protein>
    <submittedName>
        <fullName evidence="2">Predicted protein</fullName>
    </submittedName>
</protein>
<dbReference type="Proteomes" id="UP000006671">
    <property type="component" value="Unassembled WGS sequence"/>
</dbReference>
<dbReference type="GO" id="GO:0047632">
    <property type="term" value="F:agmatine deiminase activity"/>
    <property type="evidence" value="ECO:0007669"/>
    <property type="project" value="TreeGrafter"/>
</dbReference>
<evidence type="ECO:0000256" key="1">
    <source>
        <dbReference type="ARBA" id="ARBA00022801"/>
    </source>
</evidence>
<dbReference type="PANTHER" id="PTHR31377">
    <property type="entry name" value="AGMATINE DEIMINASE-RELATED"/>
    <property type="match status" value="1"/>
</dbReference>
<dbReference type="Pfam" id="PF04371">
    <property type="entry name" value="PAD_porph"/>
    <property type="match status" value="1"/>
</dbReference>
<dbReference type="EMBL" id="GG738871">
    <property type="protein sequence ID" value="EFC43904.1"/>
    <property type="molecule type" value="Genomic_DNA"/>
</dbReference>
<dbReference type="SUPFAM" id="SSF55909">
    <property type="entry name" value="Pentein"/>
    <property type="match status" value="1"/>
</dbReference>
<dbReference type="InParanoid" id="D2VH13"/>